<evidence type="ECO:0000256" key="12">
    <source>
        <dbReference type="ARBA" id="ARBA00063980"/>
    </source>
</evidence>
<dbReference type="FunFam" id="3.10.105.10:FF:000001">
    <property type="entry name" value="Oligopeptide ABC transporter, oligopeptide-binding protein"/>
    <property type="match status" value="1"/>
</dbReference>
<dbReference type="SUPFAM" id="SSF53850">
    <property type="entry name" value="Periplasmic binding protein-like II"/>
    <property type="match status" value="1"/>
</dbReference>
<proteinExistence type="inferred from homology"/>
<dbReference type="PROSITE" id="PS51257">
    <property type="entry name" value="PROKAR_LIPOPROTEIN"/>
    <property type="match status" value="1"/>
</dbReference>
<dbReference type="PANTHER" id="PTHR30290">
    <property type="entry name" value="PERIPLASMIC BINDING COMPONENT OF ABC TRANSPORTER"/>
    <property type="match status" value="1"/>
</dbReference>
<dbReference type="Proteomes" id="UP000011747">
    <property type="component" value="Unassembled WGS sequence"/>
</dbReference>
<evidence type="ECO:0000256" key="6">
    <source>
        <dbReference type="ARBA" id="ARBA00022764"/>
    </source>
</evidence>
<accession>G9QK47</accession>
<evidence type="ECO:0000256" key="11">
    <source>
        <dbReference type="ARBA" id="ARBA00023288"/>
    </source>
</evidence>
<dbReference type="FunFam" id="3.40.190.10:FF:000018">
    <property type="entry name" value="Oligopeptide ABC transporter, oligopeptide-binding protein"/>
    <property type="match status" value="1"/>
</dbReference>
<keyword evidence="17" id="KW-1185">Reference proteome</keyword>
<dbReference type="Gene3D" id="3.40.190.10">
    <property type="entry name" value="Periplasmic binding protein-like II"/>
    <property type="match status" value="1"/>
</dbReference>
<dbReference type="CDD" id="cd08504">
    <property type="entry name" value="PBP2_OppA"/>
    <property type="match status" value="1"/>
</dbReference>
<evidence type="ECO:0000256" key="13">
    <source>
        <dbReference type="ARBA" id="ARBA00072558"/>
    </source>
</evidence>
<dbReference type="GO" id="GO:0015031">
    <property type="term" value="P:protein transport"/>
    <property type="evidence" value="ECO:0007669"/>
    <property type="project" value="UniProtKB-KW"/>
</dbReference>
<reference evidence="16 17" key="1">
    <citation type="submission" date="2011-09" db="EMBL/GenBank/DDBJ databases">
        <title>The Genome Sequence of Bacillus smithii 7_3_47FAA.</title>
        <authorList>
            <consortium name="The Broad Institute Genome Sequencing Platform"/>
            <person name="Earl A."/>
            <person name="Ward D."/>
            <person name="Feldgarden M."/>
            <person name="Gevers D."/>
            <person name="Daigneault M."/>
            <person name="Strauss J."/>
            <person name="Allen-Vercoe E."/>
            <person name="Young S.K."/>
            <person name="Zeng Q."/>
            <person name="Gargeya S."/>
            <person name="Fitzgerald M."/>
            <person name="Haas B."/>
            <person name="Abouelleil A."/>
            <person name="Alvarado L."/>
            <person name="Arachchi H.M."/>
            <person name="Berlin A."/>
            <person name="Brown A."/>
            <person name="Chapman S.B."/>
            <person name="Chen Z."/>
            <person name="Dunbar C."/>
            <person name="Freedman E."/>
            <person name="Gearin G."/>
            <person name="Goldberg J."/>
            <person name="Griggs A."/>
            <person name="Gujja S."/>
            <person name="Heiman D."/>
            <person name="Howarth C."/>
            <person name="Larson L."/>
            <person name="Lui A."/>
            <person name="MacDonald P.J.P."/>
            <person name="Montmayeur A."/>
            <person name="Murphy C."/>
            <person name="Neiman D."/>
            <person name="Pearson M."/>
            <person name="Priest M."/>
            <person name="Roberts A."/>
            <person name="Saif S."/>
            <person name="Shea T."/>
            <person name="Shenoy N."/>
            <person name="Sisk P."/>
            <person name="Stolte C."/>
            <person name="Sykes S."/>
            <person name="Wortman J."/>
            <person name="Nusbaum C."/>
            <person name="Birren B."/>
        </authorList>
    </citation>
    <scope>NUCLEOTIDE SEQUENCE [LARGE SCALE GENOMIC DNA]</scope>
    <source>
        <strain evidence="16 17">7_3_47FAA</strain>
    </source>
</reference>
<dbReference type="AlphaFoldDB" id="G9QK47"/>
<evidence type="ECO:0000313" key="16">
    <source>
        <dbReference type="EMBL" id="EHL78509.1"/>
    </source>
</evidence>
<dbReference type="GO" id="GO:1904680">
    <property type="term" value="F:peptide transmembrane transporter activity"/>
    <property type="evidence" value="ECO:0007669"/>
    <property type="project" value="TreeGrafter"/>
</dbReference>
<dbReference type="InterPro" id="IPR030678">
    <property type="entry name" value="Peptide/Ni-bd"/>
</dbReference>
<evidence type="ECO:0000256" key="3">
    <source>
        <dbReference type="ARBA" id="ARBA00005695"/>
    </source>
</evidence>
<dbReference type="GO" id="GO:0015833">
    <property type="term" value="P:peptide transport"/>
    <property type="evidence" value="ECO:0007669"/>
    <property type="project" value="UniProtKB-KW"/>
</dbReference>
<evidence type="ECO:0000256" key="10">
    <source>
        <dbReference type="ARBA" id="ARBA00023157"/>
    </source>
</evidence>
<dbReference type="Pfam" id="PF00496">
    <property type="entry name" value="SBP_bac_5"/>
    <property type="match status" value="1"/>
</dbReference>
<evidence type="ECO:0000256" key="9">
    <source>
        <dbReference type="ARBA" id="ARBA00023139"/>
    </source>
</evidence>
<comment type="subcellular location">
    <subcellularLocation>
        <location evidence="1">Cell membrane</location>
        <topology evidence="1">Lipid-anchor</topology>
    </subcellularLocation>
    <subcellularLocation>
        <location evidence="2">Periplasm</location>
    </subcellularLocation>
</comment>
<evidence type="ECO:0000313" key="17">
    <source>
        <dbReference type="Proteomes" id="UP000011747"/>
    </source>
</evidence>
<feature type="signal peptide" evidence="14">
    <location>
        <begin position="1"/>
        <end position="21"/>
    </location>
</feature>
<evidence type="ECO:0000256" key="5">
    <source>
        <dbReference type="ARBA" id="ARBA00022729"/>
    </source>
</evidence>
<organism evidence="16 17">
    <name type="scientific">Bacillus smithii 7_3_47FAA</name>
    <dbReference type="NCBI Taxonomy" id="665952"/>
    <lineage>
        <taxon>Bacteria</taxon>
        <taxon>Bacillati</taxon>
        <taxon>Bacillota</taxon>
        <taxon>Bacilli</taxon>
        <taxon>Bacillales</taxon>
        <taxon>Bacillaceae</taxon>
        <taxon>Bacillus</taxon>
    </lineage>
</organism>
<evidence type="ECO:0000256" key="7">
    <source>
        <dbReference type="ARBA" id="ARBA00022856"/>
    </source>
</evidence>
<evidence type="ECO:0000256" key="14">
    <source>
        <dbReference type="SAM" id="SignalP"/>
    </source>
</evidence>
<evidence type="ECO:0000256" key="4">
    <source>
        <dbReference type="ARBA" id="ARBA00022448"/>
    </source>
</evidence>
<protein>
    <recommendedName>
        <fullName evidence="13">Periplasmic oligopeptide-binding protein OppA</fullName>
    </recommendedName>
</protein>
<dbReference type="GO" id="GO:0043190">
    <property type="term" value="C:ATP-binding cassette (ABC) transporter complex"/>
    <property type="evidence" value="ECO:0007669"/>
    <property type="project" value="InterPro"/>
</dbReference>
<dbReference type="EMBL" id="ACWF01000068">
    <property type="protein sequence ID" value="EHL78509.1"/>
    <property type="molecule type" value="Genomic_DNA"/>
</dbReference>
<evidence type="ECO:0000259" key="15">
    <source>
        <dbReference type="Pfam" id="PF00496"/>
    </source>
</evidence>
<name>G9QK47_9BACI</name>
<sequence>MKKKFSLFLVLLLALGTVLTACSGSKSGDGGKNGDNAKKDQVLNLVETQEIPTMDSALATDVVSFTALNNVMEGLYRLGKNDEPVEGIAEGEPQVSKDGKTWTFKLRDAKWSNGDPVTAGDFVYAWRKVVDPKTASQYAYIMYDIKNAQAINEGKMKPEQLGVKALDDKTLQVQLETPIPYFKNLLTFGTFLPQDEKFVKEQGKNYGLEADTTVYNGPFVLSSWKHDDKWQMKKNPNYWDKDSVKLKEVNVKVIKDTQTGVNLYESNATDRVNLDSEFVDKYKNDKDLKYEKEATVFFLRFNEQNPVLKNVDARKAISMAFDKNQFTKVVLNNGSIPADYFVPAEFVKGPNGKYFRDENGNFNTYNVKEAKKYWAKAKKALGKDKITLELLNYDDDLSRKAGEYLKEQLEKNLKGLTVNIKQQPFKQKLDLEAKMNYDFSLAGWGPDYADPMTFIDMFVTDGGNNEMHYSNPEYDKLVQEAKTTYALQPEKRWEAMLKAEKILLDQDAAIAPVYQRGRAVLQRPYVKGLLKHKVGPELSYKWVSIQ</sequence>
<gene>
    <name evidence="16" type="ORF">HMPREF1015_01586</name>
</gene>
<feature type="chain" id="PRO_5038344728" description="Periplasmic oligopeptide-binding protein OppA" evidence="14">
    <location>
        <begin position="22"/>
        <end position="546"/>
    </location>
</feature>
<evidence type="ECO:0000256" key="1">
    <source>
        <dbReference type="ARBA" id="ARBA00004193"/>
    </source>
</evidence>
<keyword evidence="4" id="KW-0813">Transport</keyword>
<dbReference type="GO" id="GO:0030288">
    <property type="term" value="C:outer membrane-bounded periplasmic space"/>
    <property type="evidence" value="ECO:0007669"/>
    <property type="project" value="UniProtKB-ARBA"/>
</dbReference>
<keyword evidence="9" id="KW-0564">Palmitate</keyword>
<keyword evidence="7" id="KW-0571">Peptide transport</keyword>
<comment type="caution">
    <text evidence="16">The sequence shown here is derived from an EMBL/GenBank/DDBJ whole genome shotgun (WGS) entry which is preliminary data.</text>
</comment>
<dbReference type="Gene3D" id="3.10.105.10">
    <property type="entry name" value="Dipeptide-binding Protein, Domain 3"/>
    <property type="match status" value="1"/>
</dbReference>
<keyword evidence="5 14" id="KW-0732">Signal</keyword>
<evidence type="ECO:0000256" key="8">
    <source>
        <dbReference type="ARBA" id="ARBA00022927"/>
    </source>
</evidence>
<comment type="similarity">
    <text evidence="3">Belongs to the bacterial solute-binding protein 5 family.</text>
</comment>
<keyword evidence="10" id="KW-1015">Disulfide bond</keyword>
<keyword evidence="11" id="KW-0449">Lipoprotein</keyword>
<dbReference type="InterPro" id="IPR039424">
    <property type="entry name" value="SBP_5"/>
</dbReference>
<keyword evidence="8" id="KW-0653">Protein transport</keyword>
<evidence type="ECO:0000256" key="2">
    <source>
        <dbReference type="ARBA" id="ARBA00004418"/>
    </source>
</evidence>
<comment type="subunit">
    <text evidence="12">The complex is composed of two ATP-binding proteins (OppD and OppF), two transmembrane proteins (OppB and OppC) and a solute-binding protein (OppA).</text>
</comment>
<dbReference type="PATRIC" id="fig|665952.3.peg.1371"/>
<feature type="domain" description="Solute-binding protein family 5" evidence="15">
    <location>
        <begin position="83"/>
        <end position="465"/>
    </location>
</feature>
<keyword evidence="6" id="KW-0574">Periplasm</keyword>
<dbReference type="FunFam" id="3.90.76.10:FF:000001">
    <property type="entry name" value="Oligopeptide ABC transporter substrate-binding protein"/>
    <property type="match status" value="1"/>
</dbReference>
<dbReference type="RefSeq" id="WP_003353684.1">
    <property type="nucleotide sequence ID" value="NZ_JH414748.1"/>
</dbReference>
<dbReference type="HOGENOM" id="CLU_017028_0_4_9"/>
<dbReference type="Gene3D" id="3.90.76.10">
    <property type="entry name" value="Dipeptide-binding Protein, Domain 1"/>
    <property type="match status" value="1"/>
</dbReference>
<dbReference type="PANTHER" id="PTHR30290:SF10">
    <property type="entry name" value="PERIPLASMIC OLIGOPEPTIDE-BINDING PROTEIN-RELATED"/>
    <property type="match status" value="1"/>
</dbReference>
<dbReference type="PIRSF" id="PIRSF002741">
    <property type="entry name" value="MppA"/>
    <property type="match status" value="1"/>
</dbReference>
<dbReference type="InterPro" id="IPR000914">
    <property type="entry name" value="SBP_5_dom"/>
</dbReference>